<dbReference type="GO" id="GO:0071111">
    <property type="term" value="F:cyclic-guanylate-specific phosphodiesterase activity"/>
    <property type="evidence" value="ECO:0007669"/>
    <property type="project" value="InterPro"/>
</dbReference>
<name>A0A238YW16_9BACT</name>
<dbReference type="Gene3D" id="3.30.70.270">
    <property type="match status" value="1"/>
</dbReference>
<dbReference type="SMART" id="SM00052">
    <property type="entry name" value="EAL"/>
    <property type="match status" value="1"/>
</dbReference>
<dbReference type="CDD" id="cd01948">
    <property type="entry name" value="EAL"/>
    <property type="match status" value="1"/>
</dbReference>
<protein>
    <submittedName>
        <fullName evidence="3">Diguanylate cyclase (GGDEF) domain-containing protein</fullName>
    </submittedName>
</protein>
<evidence type="ECO:0000313" key="3">
    <source>
        <dbReference type="EMBL" id="SNR74921.1"/>
    </source>
</evidence>
<dbReference type="PANTHER" id="PTHR33121:SF71">
    <property type="entry name" value="OXYGEN SENSOR PROTEIN DOSP"/>
    <property type="match status" value="1"/>
</dbReference>
<sequence>MRLKEILLNLNITEDKLNNLQSLKKYIKPEDKEKIINTLLEKIKLLYHKGTNHYYSKSYTDTFKKLLSEFIDSILTGNIKLIELQIKNITNIHHNRKTEKFLEGYLQLIKLILDEIHPPKKEEENFKLFVMILIIILFNFVIEKFKYENSQEIDNITKLHSKSLFFNKFHEIIEKTNTIALIDIKEFKNINIFYGFQTGNTVLSIFSNLLQSYFPNAFITRIQNDEFLLLSEKDCNTVYLNLRNLQNELTKHPPAIPIGKTSENILLTFSASVIDESFCPTGDPDYLLWVLYEGMKKAKKNKNGISILYPKEITKSILDRKLMLDVIDSLKNENIKAGLHGIYHVKDSNKILFKEALARIKVKDTIIDAEKFIKVISKTDIEEKLDRLMVKKILEYIKEKRPDFKISINLSSNFMQDSFSWFLDTLKFFNIDETQIVVELTERDDITEIPRIKDKLSILKRRGISIFIDDFGIKYANYELLRALPVSGIKLEGSIVKNIGNSTLDKHFITYTIKLAKEKKLTLVAEFVENEGIKKTLEKIAEEENFENLYCQGFLFEKVNLI</sequence>
<dbReference type="Pfam" id="PF00990">
    <property type="entry name" value="GGDEF"/>
    <property type="match status" value="1"/>
</dbReference>
<accession>A0A238YW16</accession>
<gene>
    <name evidence="3" type="ORF">SAMN06265340_10522</name>
</gene>
<dbReference type="InterPro" id="IPR035919">
    <property type="entry name" value="EAL_sf"/>
</dbReference>
<reference evidence="4" key="1">
    <citation type="submission" date="2017-06" db="EMBL/GenBank/DDBJ databases">
        <authorList>
            <person name="Varghese N."/>
            <person name="Submissions S."/>
        </authorList>
    </citation>
    <scope>NUCLEOTIDE SEQUENCE [LARGE SCALE GENOMIC DNA]</scope>
    <source>
        <strain evidence="4">DSM 15668</strain>
    </source>
</reference>
<dbReference type="PROSITE" id="PS50887">
    <property type="entry name" value="GGDEF"/>
    <property type="match status" value="1"/>
</dbReference>
<dbReference type="Proteomes" id="UP000198405">
    <property type="component" value="Unassembled WGS sequence"/>
</dbReference>
<dbReference type="RefSeq" id="WP_089322919.1">
    <property type="nucleotide sequence ID" value="NZ_FZOB01000005.1"/>
</dbReference>
<dbReference type="PANTHER" id="PTHR33121">
    <property type="entry name" value="CYCLIC DI-GMP PHOSPHODIESTERASE PDEF"/>
    <property type="match status" value="1"/>
</dbReference>
<dbReference type="InterPro" id="IPR050706">
    <property type="entry name" value="Cyclic-di-GMP_PDE-like"/>
</dbReference>
<dbReference type="InterPro" id="IPR001633">
    <property type="entry name" value="EAL_dom"/>
</dbReference>
<proteinExistence type="predicted"/>
<feature type="domain" description="EAL" evidence="1">
    <location>
        <begin position="319"/>
        <end position="562"/>
    </location>
</feature>
<dbReference type="Pfam" id="PF00563">
    <property type="entry name" value="EAL"/>
    <property type="match status" value="1"/>
</dbReference>
<dbReference type="OrthoDB" id="8951at2"/>
<organism evidence="3 4">
    <name type="scientific">Desulfurobacterium atlanticum</name>
    <dbReference type="NCBI Taxonomy" id="240169"/>
    <lineage>
        <taxon>Bacteria</taxon>
        <taxon>Pseudomonadati</taxon>
        <taxon>Aquificota</taxon>
        <taxon>Aquificia</taxon>
        <taxon>Desulfurobacteriales</taxon>
        <taxon>Desulfurobacteriaceae</taxon>
        <taxon>Desulfurobacterium</taxon>
    </lineage>
</organism>
<dbReference type="InterPro" id="IPR043128">
    <property type="entry name" value="Rev_trsase/Diguanyl_cyclase"/>
</dbReference>
<feature type="domain" description="GGDEF" evidence="2">
    <location>
        <begin position="175"/>
        <end position="310"/>
    </location>
</feature>
<dbReference type="InterPro" id="IPR000160">
    <property type="entry name" value="GGDEF_dom"/>
</dbReference>
<dbReference type="AlphaFoldDB" id="A0A238YW16"/>
<dbReference type="Gene3D" id="3.20.20.450">
    <property type="entry name" value="EAL domain"/>
    <property type="match status" value="1"/>
</dbReference>
<evidence type="ECO:0000259" key="2">
    <source>
        <dbReference type="PROSITE" id="PS50887"/>
    </source>
</evidence>
<evidence type="ECO:0000313" key="4">
    <source>
        <dbReference type="Proteomes" id="UP000198405"/>
    </source>
</evidence>
<keyword evidence="4" id="KW-1185">Reference proteome</keyword>
<dbReference type="SUPFAM" id="SSF141868">
    <property type="entry name" value="EAL domain-like"/>
    <property type="match status" value="1"/>
</dbReference>
<dbReference type="PROSITE" id="PS50883">
    <property type="entry name" value="EAL"/>
    <property type="match status" value="1"/>
</dbReference>
<dbReference type="EMBL" id="FZOB01000005">
    <property type="protein sequence ID" value="SNR74921.1"/>
    <property type="molecule type" value="Genomic_DNA"/>
</dbReference>
<dbReference type="SMART" id="SM00267">
    <property type="entry name" value="GGDEF"/>
    <property type="match status" value="1"/>
</dbReference>
<dbReference type="SUPFAM" id="SSF55073">
    <property type="entry name" value="Nucleotide cyclase"/>
    <property type="match status" value="1"/>
</dbReference>
<evidence type="ECO:0000259" key="1">
    <source>
        <dbReference type="PROSITE" id="PS50883"/>
    </source>
</evidence>
<dbReference type="InterPro" id="IPR029787">
    <property type="entry name" value="Nucleotide_cyclase"/>
</dbReference>